<evidence type="ECO:0000256" key="2">
    <source>
        <dbReference type="ARBA" id="ARBA00022525"/>
    </source>
</evidence>
<evidence type="ECO:0000313" key="6">
    <source>
        <dbReference type="Proteomes" id="UP001642483"/>
    </source>
</evidence>
<dbReference type="InterPro" id="IPR027465">
    <property type="entry name" value="TIMP_C"/>
</dbReference>
<dbReference type="Gene3D" id="3.90.370.10">
    <property type="entry name" value="Tissue inhibitor of metalloproteinase-1. Chain B, domain 1"/>
    <property type="match status" value="1"/>
</dbReference>
<dbReference type="EMBL" id="CAWYQH010000108">
    <property type="protein sequence ID" value="CAK8688798.1"/>
    <property type="molecule type" value="Genomic_DNA"/>
</dbReference>
<evidence type="ECO:0008006" key="7">
    <source>
        <dbReference type="Google" id="ProtNLM"/>
    </source>
</evidence>
<protein>
    <recommendedName>
        <fullName evidence="7">NTR domain-containing protein</fullName>
    </recommendedName>
</protein>
<evidence type="ECO:0000256" key="1">
    <source>
        <dbReference type="ARBA" id="ARBA00004613"/>
    </source>
</evidence>
<dbReference type="InterPro" id="IPR001820">
    <property type="entry name" value="TIMP"/>
</dbReference>
<feature type="region of interest" description="Disordered" evidence="3">
    <location>
        <begin position="73"/>
        <end position="93"/>
    </location>
</feature>
<evidence type="ECO:0000313" key="5">
    <source>
        <dbReference type="EMBL" id="CAK8688798.1"/>
    </source>
</evidence>
<comment type="caution">
    <text evidence="5">The sequence shown here is derived from an EMBL/GenBank/DDBJ whole genome shotgun (WGS) entry which is preliminary data.</text>
</comment>
<reference evidence="5 6" key="1">
    <citation type="submission" date="2024-02" db="EMBL/GenBank/DDBJ databases">
        <authorList>
            <person name="Daric V."/>
            <person name="Darras S."/>
        </authorList>
    </citation>
    <scope>NUCLEOTIDE SEQUENCE [LARGE SCALE GENOMIC DNA]</scope>
</reference>
<proteinExistence type="predicted"/>
<sequence length="460" mass="51424">MKILTCVAFVLVVSWLSLETDACSSVLTHPQVQYCQADYVIKILVGKSREVWMHEDGSFEYVNRFVEEEKEINEVEAGSKGEGSEEVPEGVRPEPIISNEQPAAILRPEVIPVHLDENPSLDMEGVVASEEEALNDPPSEDEAEDAPETGREIHWNGISTSHHSRQRGGEQVDLGINIGSSRKDRRPKILPAEVVNDDPASLTSSSNEASFNEDVIRTAAARRGGYISMYFGPNGAMPGKMEHFEGVNGKPLGVRSEHAAPEPRHREKRSPGRRPEKRVRFPGRALPGGLFVPQGAPKQNEANPGFLMNQYSITILKVFKGEVSNETQYLYTPPHGGLCKMHLKKKTPYLIMGSFESYGLHVSQADFKLELGSLDLIQLHHLTSNMKHRFSKGCHDCYIKVCTYGCDGEVPLSNQCIWHDQYTLLHQNAIQFSCIHKRKHDKDVCEWYNALDPDMTPADL</sequence>
<keyword evidence="2" id="KW-0964">Secreted</keyword>
<dbReference type="SMART" id="SM00206">
    <property type="entry name" value="NTR"/>
    <property type="match status" value="1"/>
</dbReference>
<dbReference type="SUPFAM" id="SSF50242">
    <property type="entry name" value="TIMP-like"/>
    <property type="match status" value="1"/>
</dbReference>
<feature type="signal peptide" evidence="4">
    <location>
        <begin position="1"/>
        <end position="22"/>
    </location>
</feature>
<accession>A0ABP0GBE2</accession>
<gene>
    <name evidence="5" type="ORF">CVLEPA_LOCUS20770</name>
</gene>
<dbReference type="Proteomes" id="UP001642483">
    <property type="component" value="Unassembled WGS sequence"/>
</dbReference>
<dbReference type="Pfam" id="PF00965">
    <property type="entry name" value="TIMP"/>
    <property type="match status" value="1"/>
</dbReference>
<evidence type="ECO:0000256" key="3">
    <source>
        <dbReference type="SAM" id="MobiDB-lite"/>
    </source>
</evidence>
<name>A0ABP0GBE2_CLALP</name>
<feature type="compositionally biased region" description="Acidic residues" evidence="3">
    <location>
        <begin position="129"/>
        <end position="147"/>
    </location>
</feature>
<feature type="region of interest" description="Disordered" evidence="3">
    <location>
        <begin position="157"/>
        <end position="209"/>
    </location>
</feature>
<evidence type="ECO:0000256" key="4">
    <source>
        <dbReference type="SAM" id="SignalP"/>
    </source>
</evidence>
<dbReference type="InterPro" id="IPR008993">
    <property type="entry name" value="TIMP-like_OB-fold"/>
</dbReference>
<feature type="region of interest" description="Disordered" evidence="3">
    <location>
        <begin position="248"/>
        <end position="284"/>
    </location>
</feature>
<keyword evidence="4" id="KW-0732">Signal</keyword>
<feature type="compositionally biased region" description="Basic and acidic residues" evidence="3">
    <location>
        <begin position="255"/>
        <end position="274"/>
    </location>
</feature>
<feature type="chain" id="PRO_5045901845" description="NTR domain-containing protein" evidence="4">
    <location>
        <begin position="23"/>
        <end position="460"/>
    </location>
</feature>
<keyword evidence="6" id="KW-1185">Reference proteome</keyword>
<organism evidence="5 6">
    <name type="scientific">Clavelina lepadiformis</name>
    <name type="common">Light-bulb sea squirt</name>
    <name type="synonym">Ascidia lepadiformis</name>
    <dbReference type="NCBI Taxonomy" id="159417"/>
    <lineage>
        <taxon>Eukaryota</taxon>
        <taxon>Metazoa</taxon>
        <taxon>Chordata</taxon>
        <taxon>Tunicata</taxon>
        <taxon>Ascidiacea</taxon>
        <taxon>Aplousobranchia</taxon>
        <taxon>Clavelinidae</taxon>
        <taxon>Clavelina</taxon>
    </lineage>
</organism>
<dbReference type="Gene3D" id="2.40.50.120">
    <property type="match status" value="1"/>
</dbReference>
<feature type="region of interest" description="Disordered" evidence="3">
    <location>
        <begin position="129"/>
        <end position="148"/>
    </location>
</feature>
<comment type="subcellular location">
    <subcellularLocation>
        <location evidence="1">Secreted</location>
    </subcellularLocation>
</comment>
<dbReference type="PANTHER" id="PTHR11844">
    <property type="entry name" value="METALLOPROTEASE INHIBITOR"/>
    <property type="match status" value="1"/>
</dbReference>
<dbReference type="PANTHER" id="PTHR11844:SF25">
    <property type="entry name" value="NTR DOMAIN-CONTAINING PROTEIN"/>
    <property type="match status" value="1"/>
</dbReference>